<organism evidence="2 3">
    <name type="scientific">Metabacillus litoralis</name>
    <dbReference type="NCBI Taxonomy" id="152268"/>
    <lineage>
        <taxon>Bacteria</taxon>
        <taxon>Bacillati</taxon>
        <taxon>Bacillota</taxon>
        <taxon>Bacilli</taxon>
        <taxon>Bacillales</taxon>
        <taxon>Bacillaceae</taxon>
        <taxon>Metabacillus</taxon>
    </lineage>
</organism>
<accession>A0A5C6VYQ8</accession>
<evidence type="ECO:0000256" key="1">
    <source>
        <dbReference type="SAM" id="Phobius"/>
    </source>
</evidence>
<protein>
    <submittedName>
        <fullName evidence="2">Uncharacterized protein</fullName>
    </submittedName>
</protein>
<keyword evidence="1" id="KW-1133">Transmembrane helix</keyword>
<dbReference type="RefSeq" id="WP_146948595.1">
    <property type="nucleotide sequence ID" value="NZ_VOQF01000006.1"/>
</dbReference>
<evidence type="ECO:0000313" key="2">
    <source>
        <dbReference type="EMBL" id="TXC90495.1"/>
    </source>
</evidence>
<dbReference type="Proteomes" id="UP000321363">
    <property type="component" value="Unassembled WGS sequence"/>
</dbReference>
<name>A0A5C6VYQ8_9BACI</name>
<keyword evidence="3" id="KW-1185">Reference proteome</keyword>
<comment type="caution">
    <text evidence="2">The sequence shown here is derived from an EMBL/GenBank/DDBJ whole genome shotgun (WGS) entry which is preliminary data.</text>
</comment>
<feature type="transmembrane region" description="Helical" evidence="1">
    <location>
        <begin position="38"/>
        <end position="60"/>
    </location>
</feature>
<gene>
    <name evidence="2" type="ORF">FS935_11270</name>
</gene>
<sequence>MKILMMLVVVIGVLALLGTVLLGGKGDNNYDEKTKGNISRLSLIYIILAISIIISFAIYLF</sequence>
<dbReference type="AlphaFoldDB" id="A0A5C6VYQ8"/>
<keyword evidence="1" id="KW-0812">Transmembrane</keyword>
<reference evidence="2 3" key="1">
    <citation type="journal article" date="2005" name="Int. J. Syst. Evol. Microbiol.">
        <title>Bacillus litoralis sp. nov., isolated from a tidal flat of the Yellow Sea in Korea.</title>
        <authorList>
            <person name="Yoon J.H."/>
            <person name="Oh T.K."/>
        </authorList>
    </citation>
    <scope>NUCLEOTIDE SEQUENCE [LARGE SCALE GENOMIC DNA]</scope>
    <source>
        <strain evidence="2 3">SW-211</strain>
    </source>
</reference>
<evidence type="ECO:0000313" key="3">
    <source>
        <dbReference type="Proteomes" id="UP000321363"/>
    </source>
</evidence>
<dbReference type="EMBL" id="VOQF01000006">
    <property type="protein sequence ID" value="TXC90495.1"/>
    <property type="molecule type" value="Genomic_DNA"/>
</dbReference>
<keyword evidence="1" id="KW-0472">Membrane</keyword>
<proteinExistence type="predicted"/>